<evidence type="ECO:0000313" key="3">
    <source>
        <dbReference type="EnsemblPlants" id="Pp3c6_9290V3.1"/>
    </source>
</evidence>
<sequence>MHSIMYMMPGGSRNGNLRLHKATKFHLRWKFHNSCKNGHLKMWIAPSPLGT</sequence>
<feature type="domain" description="Glucosamine inositolphosphorylceramide transferase 1 N-terminal" evidence="1">
    <location>
        <begin position="4"/>
        <end position="32"/>
    </location>
</feature>
<proteinExistence type="predicted"/>
<protein>
    <recommendedName>
        <fullName evidence="1">Glucosamine inositolphosphorylceramide transferase 1 N-terminal domain-containing protein</fullName>
    </recommendedName>
</protein>
<dbReference type="Pfam" id="PF24793">
    <property type="entry name" value="GINT1_N"/>
    <property type="match status" value="1"/>
</dbReference>
<organism evidence="2">
    <name type="scientific">Physcomitrium patens</name>
    <name type="common">Spreading-leaved earth moss</name>
    <name type="synonym">Physcomitrella patens</name>
    <dbReference type="NCBI Taxonomy" id="3218"/>
    <lineage>
        <taxon>Eukaryota</taxon>
        <taxon>Viridiplantae</taxon>
        <taxon>Streptophyta</taxon>
        <taxon>Embryophyta</taxon>
        <taxon>Bryophyta</taxon>
        <taxon>Bryophytina</taxon>
        <taxon>Bryopsida</taxon>
        <taxon>Funariidae</taxon>
        <taxon>Funariales</taxon>
        <taxon>Funariaceae</taxon>
        <taxon>Physcomitrium</taxon>
    </lineage>
</organism>
<dbReference type="PaxDb" id="3218-PP1S270_40V6.1"/>
<dbReference type="AlphaFoldDB" id="A0A2K1KF22"/>
<dbReference type="EMBL" id="ABEU02000006">
    <property type="protein sequence ID" value="PNR52349.1"/>
    <property type="molecule type" value="Genomic_DNA"/>
</dbReference>
<dbReference type="InParanoid" id="A0A2K1KF22"/>
<evidence type="ECO:0000313" key="4">
    <source>
        <dbReference type="Proteomes" id="UP000006727"/>
    </source>
</evidence>
<reference evidence="2 4" key="1">
    <citation type="journal article" date="2008" name="Science">
        <title>The Physcomitrella genome reveals evolutionary insights into the conquest of land by plants.</title>
        <authorList>
            <person name="Rensing S."/>
            <person name="Lang D."/>
            <person name="Zimmer A."/>
            <person name="Terry A."/>
            <person name="Salamov A."/>
            <person name="Shapiro H."/>
            <person name="Nishiyama T."/>
            <person name="Perroud P.-F."/>
            <person name="Lindquist E."/>
            <person name="Kamisugi Y."/>
            <person name="Tanahashi T."/>
            <person name="Sakakibara K."/>
            <person name="Fujita T."/>
            <person name="Oishi K."/>
            <person name="Shin-I T."/>
            <person name="Kuroki Y."/>
            <person name="Toyoda A."/>
            <person name="Suzuki Y."/>
            <person name="Hashimoto A."/>
            <person name="Yamaguchi K."/>
            <person name="Sugano A."/>
            <person name="Kohara Y."/>
            <person name="Fujiyama A."/>
            <person name="Anterola A."/>
            <person name="Aoki S."/>
            <person name="Ashton N."/>
            <person name="Barbazuk W.B."/>
            <person name="Barker E."/>
            <person name="Bennetzen J."/>
            <person name="Bezanilla M."/>
            <person name="Blankenship R."/>
            <person name="Cho S.H."/>
            <person name="Dutcher S."/>
            <person name="Estelle M."/>
            <person name="Fawcett J.A."/>
            <person name="Gundlach H."/>
            <person name="Hanada K."/>
            <person name="Heyl A."/>
            <person name="Hicks K.A."/>
            <person name="Hugh J."/>
            <person name="Lohr M."/>
            <person name="Mayer K."/>
            <person name="Melkozernov A."/>
            <person name="Murata T."/>
            <person name="Nelson D."/>
            <person name="Pils B."/>
            <person name="Prigge M."/>
            <person name="Reiss B."/>
            <person name="Renner T."/>
            <person name="Rombauts S."/>
            <person name="Rushton P."/>
            <person name="Sanderfoot A."/>
            <person name="Schween G."/>
            <person name="Shiu S.-H."/>
            <person name="Stueber K."/>
            <person name="Theodoulou F.L."/>
            <person name="Tu H."/>
            <person name="Van de Peer Y."/>
            <person name="Verrier P.J."/>
            <person name="Waters E."/>
            <person name="Wood A."/>
            <person name="Yang L."/>
            <person name="Cove D."/>
            <person name="Cuming A."/>
            <person name="Hasebe M."/>
            <person name="Lucas S."/>
            <person name="Mishler D.B."/>
            <person name="Reski R."/>
            <person name="Grigoriev I."/>
            <person name="Quatrano R.S."/>
            <person name="Boore J.L."/>
        </authorList>
    </citation>
    <scope>NUCLEOTIDE SEQUENCE [LARGE SCALE GENOMIC DNA]</scope>
    <source>
        <strain evidence="3 4">cv. Gransden 2004</strain>
    </source>
</reference>
<evidence type="ECO:0000259" key="1">
    <source>
        <dbReference type="Pfam" id="PF24793"/>
    </source>
</evidence>
<dbReference type="EnsemblPlants" id="Pp3c6_9290V3.1">
    <property type="protein sequence ID" value="Pp3c6_9290V3.1"/>
    <property type="gene ID" value="Pp3c6_9290"/>
</dbReference>
<dbReference type="Proteomes" id="UP000006727">
    <property type="component" value="Chromosome 6"/>
</dbReference>
<accession>A0A2K1KF22</accession>
<name>A0A2K1KF22_PHYPA</name>
<reference evidence="3" key="3">
    <citation type="submission" date="2020-12" db="UniProtKB">
        <authorList>
            <consortium name="EnsemblPlants"/>
        </authorList>
    </citation>
    <scope>IDENTIFICATION</scope>
</reference>
<reference evidence="2 4" key="2">
    <citation type="journal article" date="2018" name="Plant J.">
        <title>The Physcomitrella patens chromosome-scale assembly reveals moss genome structure and evolution.</title>
        <authorList>
            <person name="Lang D."/>
            <person name="Ullrich K.K."/>
            <person name="Murat F."/>
            <person name="Fuchs J."/>
            <person name="Jenkins J."/>
            <person name="Haas F.B."/>
            <person name="Piednoel M."/>
            <person name="Gundlach H."/>
            <person name="Van Bel M."/>
            <person name="Meyberg R."/>
            <person name="Vives C."/>
            <person name="Morata J."/>
            <person name="Symeonidi A."/>
            <person name="Hiss M."/>
            <person name="Muchero W."/>
            <person name="Kamisugi Y."/>
            <person name="Saleh O."/>
            <person name="Blanc G."/>
            <person name="Decker E.L."/>
            <person name="van Gessel N."/>
            <person name="Grimwood J."/>
            <person name="Hayes R.D."/>
            <person name="Graham S.W."/>
            <person name="Gunter L.E."/>
            <person name="McDaniel S.F."/>
            <person name="Hoernstein S.N.W."/>
            <person name="Larsson A."/>
            <person name="Li F.W."/>
            <person name="Perroud P.F."/>
            <person name="Phillips J."/>
            <person name="Ranjan P."/>
            <person name="Rokshar D.S."/>
            <person name="Rothfels C.J."/>
            <person name="Schneider L."/>
            <person name="Shu S."/>
            <person name="Stevenson D.W."/>
            <person name="Thummler F."/>
            <person name="Tillich M."/>
            <person name="Villarreal Aguilar J.C."/>
            <person name="Widiez T."/>
            <person name="Wong G.K."/>
            <person name="Wymore A."/>
            <person name="Zhang Y."/>
            <person name="Zimmer A.D."/>
            <person name="Quatrano R.S."/>
            <person name="Mayer K.F.X."/>
            <person name="Goodstein D."/>
            <person name="Casacuberta J.M."/>
            <person name="Vandepoele K."/>
            <person name="Reski R."/>
            <person name="Cuming A.C."/>
            <person name="Tuskan G.A."/>
            <person name="Maumus F."/>
            <person name="Salse J."/>
            <person name="Schmutz J."/>
            <person name="Rensing S.A."/>
        </authorList>
    </citation>
    <scope>NUCLEOTIDE SEQUENCE [LARGE SCALE GENOMIC DNA]</scope>
    <source>
        <strain evidence="3 4">cv. Gransden 2004</strain>
    </source>
</reference>
<dbReference type="InterPro" id="IPR056442">
    <property type="entry name" value="GINT1_N"/>
</dbReference>
<keyword evidence="4" id="KW-1185">Reference proteome</keyword>
<evidence type="ECO:0000313" key="2">
    <source>
        <dbReference type="EMBL" id="PNR52349.1"/>
    </source>
</evidence>
<gene>
    <name evidence="2" type="ORF">PHYPA_008723</name>
</gene>
<dbReference type="Gramene" id="Pp3c6_9290V3.1">
    <property type="protein sequence ID" value="Pp3c6_9290V3.1"/>
    <property type="gene ID" value="Pp3c6_9290"/>
</dbReference>